<comment type="caution">
    <text evidence="4">The sequence shown here is derived from an EMBL/GenBank/DDBJ whole genome shotgun (WGS) entry which is preliminary data.</text>
</comment>
<proteinExistence type="inferred from homology"/>
<dbReference type="Gene3D" id="3.40.50.2000">
    <property type="entry name" value="Glycogen Phosphorylase B"/>
    <property type="match status" value="2"/>
</dbReference>
<dbReference type="AlphaFoldDB" id="A0A9P4LBW3"/>
<dbReference type="InterPro" id="IPR003337">
    <property type="entry name" value="Trehalose_PPase"/>
</dbReference>
<dbReference type="GO" id="GO:0004805">
    <property type="term" value="F:trehalose-phosphatase activity"/>
    <property type="evidence" value="ECO:0007669"/>
    <property type="project" value="TreeGrafter"/>
</dbReference>
<feature type="compositionally biased region" description="Polar residues" evidence="3">
    <location>
        <begin position="218"/>
        <end position="227"/>
    </location>
</feature>
<dbReference type="NCBIfam" id="TIGR01484">
    <property type="entry name" value="HAD-SF-IIB"/>
    <property type="match status" value="1"/>
</dbReference>
<evidence type="ECO:0000256" key="2">
    <source>
        <dbReference type="ARBA" id="ARBA00006330"/>
    </source>
</evidence>
<protein>
    <submittedName>
        <fullName evidence="4">Glycosyltransferase family 20 protein</fullName>
    </submittedName>
</protein>
<dbReference type="InterPro" id="IPR001830">
    <property type="entry name" value="Glyco_trans_20"/>
</dbReference>
<dbReference type="InterPro" id="IPR036412">
    <property type="entry name" value="HAD-like_sf"/>
</dbReference>
<evidence type="ECO:0000313" key="4">
    <source>
        <dbReference type="EMBL" id="KAF1848554.1"/>
    </source>
</evidence>
<dbReference type="SUPFAM" id="SSF53756">
    <property type="entry name" value="UDP-Glycosyltransferase/glycogen phosphorylase"/>
    <property type="match status" value="1"/>
</dbReference>
<keyword evidence="5" id="KW-1185">Reference proteome</keyword>
<dbReference type="GeneID" id="63850273"/>
<feature type="region of interest" description="Disordered" evidence="3">
    <location>
        <begin position="211"/>
        <end position="233"/>
    </location>
</feature>
<dbReference type="PANTHER" id="PTHR10788">
    <property type="entry name" value="TREHALOSE-6-PHOSPHATE SYNTHASE"/>
    <property type="match status" value="1"/>
</dbReference>
<dbReference type="GO" id="GO:0031505">
    <property type="term" value="P:fungal-type cell wall organization"/>
    <property type="evidence" value="ECO:0007669"/>
    <property type="project" value="TreeGrafter"/>
</dbReference>
<comment type="similarity">
    <text evidence="1">In the N-terminal section; belongs to the glycosyltransferase 20 family.</text>
</comment>
<dbReference type="Proteomes" id="UP000800039">
    <property type="component" value="Unassembled WGS sequence"/>
</dbReference>
<dbReference type="FunFam" id="3.40.50.1000:FF:000617">
    <property type="match status" value="1"/>
</dbReference>
<organism evidence="4 5">
    <name type="scientific">Cucurbitaria berberidis CBS 394.84</name>
    <dbReference type="NCBI Taxonomy" id="1168544"/>
    <lineage>
        <taxon>Eukaryota</taxon>
        <taxon>Fungi</taxon>
        <taxon>Dikarya</taxon>
        <taxon>Ascomycota</taxon>
        <taxon>Pezizomycotina</taxon>
        <taxon>Dothideomycetes</taxon>
        <taxon>Pleosporomycetidae</taxon>
        <taxon>Pleosporales</taxon>
        <taxon>Pleosporineae</taxon>
        <taxon>Cucurbitariaceae</taxon>
        <taxon>Cucurbitaria</taxon>
    </lineage>
</organism>
<dbReference type="EMBL" id="ML976615">
    <property type="protein sequence ID" value="KAF1848554.1"/>
    <property type="molecule type" value="Genomic_DNA"/>
</dbReference>
<comment type="similarity">
    <text evidence="2">In the C-terminal section; belongs to the trehalose phosphatase family.</text>
</comment>
<dbReference type="GO" id="GO:0005829">
    <property type="term" value="C:cytosol"/>
    <property type="evidence" value="ECO:0007669"/>
    <property type="project" value="TreeGrafter"/>
</dbReference>
<reference evidence="4" key="1">
    <citation type="submission" date="2020-01" db="EMBL/GenBank/DDBJ databases">
        <authorList>
            <consortium name="DOE Joint Genome Institute"/>
            <person name="Haridas S."/>
            <person name="Albert R."/>
            <person name="Binder M."/>
            <person name="Bloem J."/>
            <person name="Labutti K."/>
            <person name="Salamov A."/>
            <person name="Andreopoulos B."/>
            <person name="Baker S.E."/>
            <person name="Barry K."/>
            <person name="Bills G."/>
            <person name="Bluhm B.H."/>
            <person name="Cannon C."/>
            <person name="Castanera R."/>
            <person name="Culley D.E."/>
            <person name="Daum C."/>
            <person name="Ezra D."/>
            <person name="Gonzalez J.B."/>
            <person name="Henrissat B."/>
            <person name="Kuo A."/>
            <person name="Liang C."/>
            <person name="Lipzen A."/>
            <person name="Lutzoni F."/>
            <person name="Magnuson J."/>
            <person name="Mondo S."/>
            <person name="Nolan M."/>
            <person name="Ohm R."/>
            <person name="Pangilinan J."/>
            <person name="Park H.-J."/>
            <person name="Ramirez L."/>
            <person name="Alfaro M."/>
            <person name="Sun H."/>
            <person name="Tritt A."/>
            <person name="Yoshinaga Y."/>
            <person name="Zwiers L.-H."/>
            <person name="Turgeon B.G."/>
            <person name="Goodwin S.B."/>
            <person name="Spatafora J.W."/>
            <person name="Crous P.W."/>
            <person name="Grigoriev I.V."/>
        </authorList>
    </citation>
    <scope>NUCLEOTIDE SEQUENCE</scope>
    <source>
        <strain evidence="4">CBS 394.84</strain>
    </source>
</reference>
<dbReference type="Pfam" id="PF00982">
    <property type="entry name" value="Glyco_transf_20"/>
    <property type="match status" value="1"/>
</dbReference>
<sequence>MAPTIPKSGEPESFEPRESEHPALHPSITNVPVTPGVHLTGKSAYFEDSQAEKNSELPFDPDTATPGPSWSANSYFADQQKAGSAPSTAEAAAGARTGEELLRRPSVDTDAATKKDLADVDPRAAHPGLNLSGRIISATFAIPYSIGHSPGNEWELTPRRGTSALFDSFSYLASSSSPWNHTLVGWTGEVTSAQAATAPAVQAPTNKAAAPIPVDPKQPSQVPQQPTGLRIGHDDRGRLEKQLERDHGGKIVPVWLVDEVDDGKDEYILKNQSRWRTYAENELYTLFHYKQNEPADGRAARKSWADYYRMNKLFADKILEVYKPGDIVMVHDFYLLLLPSLLRQRLPNIYIGFFLHIPFPSSEFYRCLSRRKEILEGVLGANMLGFQSYSYSRHFSSCCTRILGFDSSSAGVDAYGAHVAVDVFPLGINAASTQRQAFGDPEIDERINDIREMYADKKIIVGRDRLDAVRGVVQKLQAFEMFLERYPEWRGKVVLIQVTSPSGLHTDRGDGAQEKVVNKISDLAAKINGLYGSLDFTPVRHFPQYLSREEYFALLRIADIGLITSVRDGMNTTSMEYIICQRENHGPLILSEFSGTSGSLSGAMHINPWDLGGVADAINKALQLNPGERAEQHAQLYKHVVANNVQSWTNNYLKRLMTNLSSFDQSFATPALDRAKLLFQYRQAKKRLFMFDYDGTLTPIVKDPQAAIPSDRVIRTLKTLAADPNNSVWIISGRDQAFLDEWMGHITELGLSAEHGSFMRHPRSTEWENLTEKTDMSWQSDVIDVFQHYTERTQGSFIERKKIALTWHYRRADPEYGAFQARECQQQLERTVAKKHDVEVMTGKANLEVRPRFVNKGEIAKRLVLEYGDGPGEPPEFVLCLGDDFTDEDMFRSLRQSKLPTDHVFSVTVGASSKQTLASWHLVEPSDVISVVSLLNGSADAGNVGAVAVVEGSIPESRAESRI</sequence>
<dbReference type="PANTHER" id="PTHR10788:SF123">
    <property type="entry name" value="TREHALOSE-PHOSPHATASE"/>
    <property type="match status" value="1"/>
</dbReference>
<dbReference type="FunFam" id="3.40.50.2000:FF:000131">
    <property type="entry name" value="Trehalose-6-phosphate phosphatase"/>
    <property type="match status" value="1"/>
</dbReference>
<dbReference type="GO" id="GO:0005946">
    <property type="term" value="C:alpha,alpha-trehalose-phosphate synthase complex (UDP-forming)"/>
    <property type="evidence" value="ECO:0007669"/>
    <property type="project" value="TreeGrafter"/>
</dbReference>
<evidence type="ECO:0000313" key="5">
    <source>
        <dbReference type="Proteomes" id="UP000800039"/>
    </source>
</evidence>
<dbReference type="GO" id="GO:0003825">
    <property type="term" value="F:alpha,alpha-trehalose-phosphate synthase (UDP-forming) activity"/>
    <property type="evidence" value="ECO:0007669"/>
    <property type="project" value="TreeGrafter"/>
</dbReference>
<dbReference type="FunFam" id="3.30.70.1020:FF:000003">
    <property type="entry name" value="Alpha,alpha-trehalose-phosphate synthase subunit Tps2"/>
    <property type="match status" value="1"/>
</dbReference>
<name>A0A9P4LBW3_9PLEO</name>
<dbReference type="CDD" id="cd03788">
    <property type="entry name" value="GT20_TPS"/>
    <property type="match status" value="1"/>
</dbReference>
<dbReference type="Pfam" id="PF02358">
    <property type="entry name" value="Trehalose_PPase"/>
    <property type="match status" value="1"/>
</dbReference>
<dbReference type="Gene3D" id="3.30.70.1020">
    <property type="entry name" value="Trehalose-6-phosphate phosphatase related protein, domain 2"/>
    <property type="match status" value="1"/>
</dbReference>
<dbReference type="GO" id="GO:0005992">
    <property type="term" value="P:trehalose biosynthetic process"/>
    <property type="evidence" value="ECO:0007669"/>
    <property type="project" value="InterPro"/>
</dbReference>
<dbReference type="NCBIfam" id="TIGR00685">
    <property type="entry name" value="T6PP"/>
    <property type="match status" value="1"/>
</dbReference>
<dbReference type="GO" id="GO:0034605">
    <property type="term" value="P:cellular response to heat"/>
    <property type="evidence" value="ECO:0007669"/>
    <property type="project" value="TreeGrafter"/>
</dbReference>
<feature type="region of interest" description="Disordered" evidence="3">
    <location>
        <begin position="1"/>
        <end position="73"/>
    </location>
</feature>
<dbReference type="FunFam" id="3.40.50.1000:FF:000052">
    <property type="entry name" value="Alpha,alpha-trehalose-phosphate synthase [UDP-forming] 6"/>
    <property type="match status" value="1"/>
</dbReference>
<accession>A0A9P4LBW3</accession>
<dbReference type="InterPro" id="IPR023214">
    <property type="entry name" value="HAD_sf"/>
</dbReference>
<dbReference type="InterPro" id="IPR006379">
    <property type="entry name" value="HAD-SF_hydro_IIB"/>
</dbReference>
<dbReference type="FunFam" id="3.40.50.2000:FF:000036">
    <property type="entry name" value="Alpha,alpha-trehalose-phosphate synthase subunit Tps2"/>
    <property type="match status" value="1"/>
</dbReference>
<evidence type="ECO:0000256" key="3">
    <source>
        <dbReference type="SAM" id="MobiDB-lite"/>
    </source>
</evidence>
<dbReference type="RefSeq" id="XP_040791117.1">
    <property type="nucleotide sequence ID" value="XM_040933022.1"/>
</dbReference>
<evidence type="ECO:0000256" key="1">
    <source>
        <dbReference type="ARBA" id="ARBA00005409"/>
    </source>
</evidence>
<dbReference type="Gene3D" id="3.40.50.1000">
    <property type="entry name" value="HAD superfamily/HAD-like"/>
    <property type="match status" value="1"/>
</dbReference>
<dbReference type="OrthoDB" id="755951at2759"/>
<dbReference type="SUPFAM" id="SSF56784">
    <property type="entry name" value="HAD-like"/>
    <property type="match status" value="1"/>
</dbReference>
<feature type="compositionally biased region" description="Basic and acidic residues" evidence="3">
    <location>
        <begin position="14"/>
        <end position="23"/>
    </location>
</feature>
<dbReference type="CDD" id="cd01627">
    <property type="entry name" value="HAD_TPP"/>
    <property type="match status" value="1"/>
</dbReference>
<gene>
    <name evidence="4" type="ORF">K460DRAFT_364551</name>
</gene>